<evidence type="ECO:0000259" key="1">
    <source>
        <dbReference type="Pfam" id="PF17919"/>
    </source>
</evidence>
<keyword evidence="3" id="KW-1185">Reference proteome</keyword>
<dbReference type="EMBL" id="QJKJ01002156">
    <property type="protein sequence ID" value="RDY04078.1"/>
    <property type="molecule type" value="Genomic_DNA"/>
</dbReference>
<comment type="caution">
    <text evidence="2">The sequence shown here is derived from an EMBL/GenBank/DDBJ whole genome shotgun (WGS) entry which is preliminary data.</text>
</comment>
<dbReference type="PANTHER" id="PTHR34072">
    <property type="entry name" value="ENZYMATIC POLYPROTEIN-RELATED"/>
    <property type="match status" value="1"/>
</dbReference>
<organism evidence="2 3">
    <name type="scientific">Mucuna pruriens</name>
    <name type="common">Velvet bean</name>
    <name type="synonym">Dolichos pruriens</name>
    <dbReference type="NCBI Taxonomy" id="157652"/>
    <lineage>
        <taxon>Eukaryota</taxon>
        <taxon>Viridiplantae</taxon>
        <taxon>Streptophyta</taxon>
        <taxon>Embryophyta</taxon>
        <taxon>Tracheophyta</taxon>
        <taxon>Spermatophyta</taxon>
        <taxon>Magnoliopsida</taxon>
        <taxon>eudicotyledons</taxon>
        <taxon>Gunneridae</taxon>
        <taxon>Pentapetalae</taxon>
        <taxon>rosids</taxon>
        <taxon>fabids</taxon>
        <taxon>Fabales</taxon>
        <taxon>Fabaceae</taxon>
        <taxon>Papilionoideae</taxon>
        <taxon>50 kb inversion clade</taxon>
        <taxon>NPAAA clade</taxon>
        <taxon>indigoferoid/millettioid clade</taxon>
        <taxon>Phaseoleae</taxon>
        <taxon>Mucuna</taxon>
    </lineage>
</organism>
<dbReference type="SUPFAM" id="SSF56672">
    <property type="entry name" value="DNA/RNA polymerases"/>
    <property type="match status" value="1"/>
</dbReference>
<dbReference type="OrthoDB" id="6427440at2759"/>
<dbReference type="Gene3D" id="3.30.70.270">
    <property type="match status" value="1"/>
</dbReference>
<accession>A0A371HMP8</accession>
<reference evidence="2" key="1">
    <citation type="submission" date="2018-05" db="EMBL/GenBank/DDBJ databases">
        <title>Draft genome of Mucuna pruriens seed.</title>
        <authorList>
            <person name="Nnadi N.E."/>
            <person name="Vos R."/>
            <person name="Hasami M.H."/>
            <person name="Devisetty U.K."/>
            <person name="Aguiy J.C."/>
        </authorList>
    </citation>
    <scope>NUCLEOTIDE SEQUENCE [LARGE SCALE GENOMIC DNA]</scope>
    <source>
        <strain evidence="2">JCA_2017</strain>
    </source>
</reference>
<proteinExistence type="predicted"/>
<dbReference type="InterPro" id="IPR043128">
    <property type="entry name" value="Rev_trsase/Diguanyl_cyclase"/>
</dbReference>
<protein>
    <submittedName>
        <fullName evidence="2">Retrovirus-related Pol polyprotein</fullName>
    </submittedName>
</protein>
<dbReference type="Pfam" id="PF17919">
    <property type="entry name" value="RT_RNaseH_2"/>
    <property type="match status" value="1"/>
</dbReference>
<evidence type="ECO:0000313" key="3">
    <source>
        <dbReference type="Proteomes" id="UP000257109"/>
    </source>
</evidence>
<feature type="domain" description="Reverse transcriptase/retrotransposon-derived protein RNase H-like" evidence="1">
    <location>
        <begin position="114"/>
        <end position="208"/>
    </location>
</feature>
<evidence type="ECO:0000313" key="2">
    <source>
        <dbReference type="EMBL" id="RDY04078.1"/>
    </source>
</evidence>
<dbReference type="InterPro" id="IPR041577">
    <property type="entry name" value="RT_RNaseH_2"/>
</dbReference>
<feature type="non-terminal residue" evidence="2">
    <location>
        <position position="1"/>
    </location>
</feature>
<dbReference type="CDD" id="cd09274">
    <property type="entry name" value="RNase_HI_RT_Ty3"/>
    <property type="match status" value="1"/>
</dbReference>
<dbReference type="Gene3D" id="3.10.20.370">
    <property type="match status" value="1"/>
</dbReference>
<gene>
    <name evidence="2" type="primary">pol</name>
    <name evidence="2" type="ORF">CR513_12260</name>
</gene>
<dbReference type="InterPro" id="IPR043502">
    <property type="entry name" value="DNA/RNA_pol_sf"/>
</dbReference>
<sequence length="230" mass="25832">MEVFMDYFTMYDHSFDACLESLSRVLDMCIETNLTLNFEKCHFMVTEGIILGHLVSNRGIEVNRAKIDIIASLSHPASMQEVCSFHGHIGDSSKKFQQNSLAIVQTLTIGCGPCIEAFQELKKRLTTTFILQAPDWELPFELMCDASNLEHGAVLGQGVGKHSHVIIYVSCILDSAQANYTTNEKELLVIIFALDKFRTYFLGSKIVIFSDHAALKFLLKKLDAKPILIH</sequence>
<name>A0A371HMP8_MUCPR</name>
<dbReference type="Proteomes" id="UP000257109">
    <property type="component" value="Unassembled WGS sequence"/>
</dbReference>
<dbReference type="PANTHER" id="PTHR34072:SF57">
    <property type="entry name" value="RNA-DIRECTED DNA POLYMERASE"/>
    <property type="match status" value="1"/>
</dbReference>
<dbReference type="AlphaFoldDB" id="A0A371HMP8"/>